<name>A0ACC1HUL8_9FUNG</name>
<proteinExistence type="predicted"/>
<sequence>MWPSREHQRIVMEPVGKPLRFLESVPELIIVLRDTMRCHGAILSECSILYCNISINNILVVQTESGHTEMTGTPPFMSVLNLENSPVKRTAPDDWESLIYVICWLGTYDINEHTRRKEADGELKKLKTRRWHYGSFDEIALEKRNHLSLHEAFGNNNLTGFNPNMEHRTMLARLASELRATLIEWEGEPDCKGSLKRPKQSGPLAGPRFYGGGNKDRIDPFEQRAKHCKRISAELLGVLEKYAREAEELMATQQQQQQQQQAWQRRGRDAQ</sequence>
<protein>
    <submittedName>
        <fullName evidence="1">Uncharacterized protein</fullName>
    </submittedName>
</protein>
<dbReference type="Proteomes" id="UP001145114">
    <property type="component" value="Unassembled WGS sequence"/>
</dbReference>
<comment type="caution">
    <text evidence="1">The sequence shown here is derived from an EMBL/GenBank/DDBJ whole genome shotgun (WGS) entry which is preliminary data.</text>
</comment>
<gene>
    <name evidence="1" type="ORF">EV182_000286</name>
</gene>
<dbReference type="EMBL" id="JAMZIH010000009">
    <property type="protein sequence ID" value="KAJ1680300.1"/>
    <property type="molecule type" value="Genomic_DNA"/>
</dbReference>
<keyword evidence="2" id="KW-1185">Reference proteome</keyword>
<reference evidence="1" key="1">
    <citation type="submission" date="2022-06" db="EMBL/GenBank/DDBJ databases">
        <title>Phylogenomic reconstructions and comparative analyses of Kickxellomycotina fungi.</title>
        <authorList>
            <person name="Reynolds N.K."/>
            <person name="Stajich J.E."/>
            <person name="Barry K."/>
            <person name="Grigoriev I.V."/>
            <person name="Crous P."/>
            <person name="Smith M.E."/>
        </authorList>
    </citation>
    <scope>NUCLEOTIDE SEQUENCE</scope>
    <source>
        <strain evidence="1">RSA 2271</strain>
    </source>
</reference>
<evidence type="ECO:0000313" key="2">
    <source>
        <dbReference type="Proteomes" id="UP001145114"/>
    </source>
</evidence>
<accession>A0ACC1HUL8</accession>
<organism evidence="1 2">
    <name type="scientific">Spiromyces aspiralis</name>
    <dbReference type="NCBI Taxonomy" id="68401"/>
    <lineage>
        <taxon>Eukaryota</taxon>
        <taxon>Fungi</taxon>
        <taxon>Fungi incertae sedis</taxon>
        <taxon>Zoopagomycota</taxon>
        <taxon>Kickxellomycotina</taxon>
        <taxon>Kickxellomycetes</taxon>
        <taxon>Kickxellales</taxon>
        <taxon>Kickxellaceae</taxon>
        <taxon>Spiromyces</taxon>
    </lineage>
</organism>
<evidence type="ECO:0000313" key="1">
    <source>
        <dbReference type="EMBL" id="KAJ1680300.1"/>
    </source>
</evidence>